<dbReference type="InterPro" id="IPR029044">
    <property type="entry name" value="Nucleotide-diphossugar_trans"/>
</dbReference>
<dbReference type="Gene3D" id="3.90.550.10">
    <property type="entry name" value="Spore Coat Polysaccharide Biosynthesis Protein SpsA, Chain A"/>
    <property type="match status" value="1"/>
</dbReference>
<dbReference type="AlphaFoldDB" id="A0A517ZJW3"/>
<dbReference type="CDD" id="cd04186">
    <property type="entry name" value="GT_2_like_c"/>
    <property type="match status" value="1"/>
</dbReference>
<dbReference type="EMBL" id="CP036276">
    <property type="protein sequence ID" value="QDU42770.1"/>
    <property type="molecule type" value="Genomic_DNA"/>
</dbReference>
<accession>A0A517ZJW3</accession>
<dbReference type="EC" id="2.4.1.289" evidence="1"/>
<keyword evidence="1" id="KW-0328">Glycosyltransferase</keyword>
<evidence type="ECO:0000313" key="1">
    <source>
        <dbReference type="EMBL" id="QDU42770.1"/>
    </source>
</evidence>
<sequence>MLVETSLETETPQVLPVSVAAVIVNYGTAELVVQCLDSLQETRNECDHLQVYVVDNASSDNSVEEIQAAISERGWSEWVELMCAPSNGGFAFGNNVGIRRALAGDDPSMGAVWLLNSDTIVRRGALESLLQALETHPQAGIVGSRLEDRDGTSQRSAFRFQTIGREWARGLNLGLWFKLFPGAEVAPVQVDQEYETDWLAGASMLIRREVIDDTGLLDEGYFLYYEEVDYCLRAARQDWRTVYVPTSRVVHLVGQSSGVTSRDADHRRLPKYWYESRARFFTQNYGKMSRILADISWLTGHLLYRGRCLLQRKSITFPRCLVRDFVRFNFWWPSRVG</sequence>
<dbReference type="Proteomes" id="UP000319383">
    <property type="component" value="Chromosome"/>
</dbReference>
<keyword evidence="1" id="KW-0808">Transferase</keyword>
<proteinExistence type="predicted"/>
<dbReference type="GO" id="GO:0102096">
    <property type="term" value="F:decaprenyl-N-acetyl-alpha-D-glucosaminyl-pyrophosphate:dTDP-alpha-L-rhamnose rhamnosyltransferase activity"/>
    <property type="evidence" value="ECO:0007669"/>
    <property type="project" value="UniProtKB-EC"/>
</dbReference>
<gene>
    <name evidence="1" type="primary">wbbL_1</name>
    <name evidence="1" type="ORF">Mal52_12380</name>
</gene>
<organism evidence="1 2">
    <name type="scientific">Symmachiella dynata</name>
    <dbReference type="NCBI Taxonomy" id="2527995"/>
    <lineage>
        <taxon>Bacteria</taxon>
        <taxon>Pseudomonadati</taxon>
        <taxon>Planctomycetota</taxon>
        <taxon>Planctomycetia</taxon>
        <taxon>Planctomycetales</taxon>
        <taxon>Planctomycetaceae</taxon>
        <taxon>Symmachiella</taxon>
    </lineage>
</organism>
<reference evidence="1 2" key="1">
    <citation type="submission" date="2019-02" db="EMBL/GenBank/DDBJ databases">
        <title>Deep-cultivation of Planctomycetes and their phenomic and genomic characterization uncovers novel biology.</title>
        <authorList>
            <person name="Wiegand S."/>
            <person name="Jogler M."/>
            <person name="Boedeker C."/>
            <person name="Pinto D."/>
            <person name="Vollmers J."/>
            <person name="Rivas-Marin E."/>
            <person name="Kohn T."/>
            <person name="Peeters S.H."/>
            <person name="Heuer A."/>
            <person name="Rast P."/>
            <person name="Oberbeckmann S."/>
            <person name="Bunk B."/>
            <person name="Jeske O."/>
            <person name="Meyerdierks A."/>
            <person name="Storesund J.E."/>
            <person name="Kallscheuer N."/>
            <person name="Luecker S."/>
            <person name="Lage O.M."/>
            <person name="Pohl T."/>
            <person name="Merkel B.J."/>
            <person name="Hornburger P."/>
            <person name="Mueller R.-W."/>
            <person name="Bruemmer F."/>
            <person name="Labrenz M."/>
            <person name="Spormann A.M."/>
            <person name="Op den Camp H."/>
            <person name="Overmann J."/>
            <person name="Amann R."/>
            <person name="Jetten M.S.M."/>
            <person name="Mascher T."/>
            <person name="Medema M.H."/>
            <person name="Devos D.P."/>
            <person name="Kaster A.-K."/>
            <person name="Ovreas L."/>
            <person name="Rohde M."/>
            <person name="Galperin M.Y."/>
            <person name="Jogler C."/>
        </authorList>
    </citation>
    <scope>NUCLEOTIDE SEQUENCE [LARGE SCALE GENOMIC DNA]</scope>
    <source>
        <strain evidence="1 2">Mal52</strain>
    </source>
</reference>
<name>A0A517ZJW3_9PLAN</name>
<dbReference type="SUPFAM" id="SSF53448">
    <property type="entry name" value="Nucleotide-diphospho-sugar transferases"/>
    <property type="match status" value="1"/>
</dbReference>
<dbReference type="RefSeq" id="WP_145374779.1">
    <property type="nucleotide sequence ID" value="NZ_CP036276.1"/>
</dbReference>
<evidence type="ECO:0000313" key="2">
    <source>
        <dbReference type="Proteomes" id="UP000319383"/>
    </source>
</evidence>
<dbReference type="KEGG" id="sdyn:Mal52_12380"/>
<dbReference type="Pfam" id="PF13641">
    <property type="entry name" value="Glyco_tranf_2_3"/>
    <property type="match status" value="1"/>
</dbReference>
<protein>
    <submittedName>
        <fullName evidence="1">N-acetylglucosaminyl-diphospho-decaprenol L-rhamnosyltransferase</fullName>
        <ecNumber evidence="1">2.4.1.289</ecNumber>
    </submittedName>
</protein>
<dbReference type="PANTHER" id="PTHR43179:SF7">
    <property type="entry name" value="RHAMNOSYLTRANSFERASE WBBL"/>
    <property type="match status" value="1"/>
</dbReference>
<dbReference type="PANTHER" id="PTHR43179">
    <property type="entry name" value="RHAMNOSYLTRANSFERASE WBBL"/>
    <property type="match status" value="1"/>
</dbReference>
<keyword evidence="2" id="KW-1185">Reference proteome</keyword>